<dbReference type="RefSeq" id="WP_184366823.1">
    <property type="nucleotide sequence ID" value="NZ_BAAAKM010000169.1"/>
</dbReference>
<gene>
    <name evidence="1" type="ORF">HNR07_004804</name>
</gene>
<evidence type="ECO:0000313" key="2">
    <source>
        <dbReference type="Proteomes" id="UP000579647"/>
    </source>
</evidence>
<dbReference type="EMBL" id="JACHDO010000001">
    <property type="protein sequence ID" value="MBB5493667.1"/>
    <property type="molecule type" value="Genomic_DNA"/>
</dbReference>
<name>A0A840WPY9_9ACTN</name>
<organism evidence="1 2">
    <name type="scientific">Nocardiopsis metallicus</name>
    <dbReference type="NCBI Taxonomy" id="179819"/>
    <lineage>
        <taxon>Bacteria</taxon>
        <taxon>Bacillati</taxon>
        <taxon>Actinomycetota</taxon>
        <taxon>Actinomycetes</taxon>
        <taxon>Streptosporangiales</taxon>
        <taxon>Nocardiopsidaceae</taxon>
        <taxon>Nocardiopsis</taxon>
    </lineage>
</organism>
<accession>A0A840WPY9</accession>
<dbReference type="AlphaFoldDB" id="A0A840WPY9"/>
<sequence>MTTQTSNKLGTTRTTALGEITIVGHTWVILRRLYTPGPGRPLPNTWGIGTAPELCTLTWLTEDLGTDEKGTSSNPGTFGDGQAVLAAAPAAILHDRPHIRPELVWTQRETKDGTAYVAPLLTITHANGNIVEVQAFHHPAFREALGRSNGMSAFSGSRPHRELLLLVTDMDAVDLGALFEQLRTAPQLLG</sequence>
<dbReference type="Proteomes" id="UP000579647">
    <property type="component" value="Unassembled WGS sequence"/>
</dbReference>
<reference evidence="1 2" key="1">
    <citation type="submission" date="2020-08" db="EMBL/GenBank/DDBJ databases">
        <title>Sequencing the genomes of 1000 actinobacteria strains.</title>
        <authorList>
            <person name="Klenk H.-P."/>
        </authorList>
    </citation>
    <scope>NUCLEOTIDE SEQUENCE [LARGE SCALE GENOMIC DNA]</scope>
    <source>
        <strain evidence="1 2">DSM 44598</strain>
    </source>
</reference>
<keyword evidence="2" id="KW-1185">Reference proteome</keyword>
<comment type="caution">
    <text evidence="1">The sequence shown here is derived from an EMBL/GenBank/DDBJ whole genome shotgun (WGS) entry which is preliminary data.</text>
</comment>
<proteinExistence type="predicted"/>
<protein>
    <submittedName>
        <fullName evidence="1">Uncharacterized protein</fullName>
    </submittedName>
</protein>
<evidence type="ECO:0000313" key="1">
    <source>
        <dbReference type="EMBL" id="MBB5493667.1"/>
    </source>
</evidence>